<evidence type="ECO:0000256" key="2">
    <source>
        <dbReference type="ARBA" id="ARBA00022692"/>
    </source>
</evidence>
<keyword evidence="3 6" id="KW-1133">Transmembrane helix</keyword>
<organism evidence="7 8">
    <name type="scientific">Apiospora hydei</name>
    <dbReference type="NCBI Taxonomy" id="1337664"/>
    <lineage>
        <taxon>Eukaryota</taxon>
        <taxon>Fungi</taxon>
        <taxon>Dikarya</taxon>
        <taxon>Ascomycota</taxon>
        <taxon>Pezizomycotina</taxon>
        <taxon>Sordariomycetes</taxon>
        <taxon>Xylariomycetidae</taxon>
        <taxon>Amphisphaeriales</taxon>
        <taxon>Apiosporaceae</taxon>
        <taxon>Apiospora</taxon>
    </lineage>
</organism>
<feature type="transmembrane region" description="Helical" evidence="6">
    <location>
        <begin position="178"/>
        <end position="197"/>
    </location>
</feature>
<comment type="subcellular location">
    <subcellularLocation>
        <location evidence="1">Membrane</location>
        <topology evidence="1">Multi-pass membrane protein</topology>
    </subcellularLocation>
</comment>
<dbReference type="Gene3D" id="1.20.1280.290">
    <property type="match status" value="1"/>
</dbReference>
<dbReference type="PANTHER" id="PTHR16201:SF37">
    <property type="entry name" value="PQ-LOOP REPEAT-CONTAINING PROTEIN"/>
    <property type="match status" value="1"/>
</dbReference>
<feature type="transmembrane region" description="Helical" evidence="6">
    <location>
        <begin position="102"/>
        <end position="122"/>
    </location>
</feature>
<dbReference type="InterPro" id="IPR006603">
    <property type="entry name" value="PQ-loop_rpt"/>
</dbReference>
<feature type="region of interest" description="Disordered" evidence="5">
    <location>
        <begin position="229"/>
        <end position="278"/>
    </location>
</feature>
<reference evidence="7 8" key="1">
    <citation type="submission" date="2023-01" db="EMBL/GenBank/DDBJ databases">
        <title>Analysis of 21 Apiospora genomes using comparative genomics revels a genus with tremendous synthesis potential of carbohydrate active enzymes and secondary metabolites.</title>
        <authorList>
            <person name="Sorensen T."/>
        </authorList>
    </citation>
    <scope>NUCLEOTIDE SEQUENCE [LARGE SCALE GENOMIC DNA]</scope>
    <source>
        <strain evidence="7 8">CBS 114990</strain>
    </source>
</reference>
<gene>
    <name evidence="7" type="ORF">PG997_010494</name>
</gene>
<comment type="caution">
    <text evidence="7">The sequence shown here is derived from an EMBL/GenBank/DDBJ whole genome shotgun (WGS) entry which is preliminary data.</text>
</comment>
<dbReference type="SMART" id="SM00679">
    <property type="entry name" value="CTNS"/>
    <property type="match status" value="2"/>
</dbReference>
<keyword evidence="4 6" id="KW-0472">Membrane</keyword>
<accession>A0ABR1VZT3</accession>
<feature type="transmembrane region" description="Helical" evidence="6">
    <location>
        <begin position="7"/>
        <end position="27"/>
    </location>
</feature>
<dbReference type="PANTHER" id="PTHR16201">
    <property type="entry name" value="SEVEN TRANSMEMBRANE PROTEIN 1-RELATED"/>
    <property type="match status" value="1"/>
</dbReference>
<protein>
    <recommendedName>
        <fullName evidence="9">PQ loop repeat protein</fullName>
    </recommendedName>
</protein>
<evidence type="ECO:0000256" key="4">
    <source>
        <dbReference type="ARBA" id="ARBA00023136"/>
    </source>
</evidence>
<dbReference type="EMBL" id="JAQQWN010000007">
    <property type="protein sequence ID" value="KAK8075831.1"/>
    <property type="molecule type" value="Genomic_DNA"/>
</dbReference>
<sequence length="278" mass="30574">MAPQTDIPVAANVLGTIGTILWCIQLIPQIWTNWRTKKTDGLPASMMFLWAACAVPFGVYAIIQNFNIPIQVQPQCFGVLSIVAWAQILMYSYNWATWKATALGLAVTLAFGGLEAALILTLRVIYERGNETPPLVVGVIASILLAGGLVPPYGEIWKRRGRVVGINWVFLSMDCSGAFFSLMALLGIFASHLVWLLRTRKVRREAKAAGKTFDELAAEYEEKGEHFKFAERKSKSKKNNSSDLEAAGSDSSNNEASSREQSDAEKQQPAGIPEHVRS</sequence>
<feature type="transmembrane region" description="Helical" evidence="6">
    <location>
        <begin position="134"/>
        <end position="154"/>
    </location>
</feature>
<feature type="transmembrane region" description="Helical" evidence="6">
    <location>
        <begin position="47"/>
        <end position="63"/>
    </location>
</feature>
<dbReference type="Pfam" id="PF04193">
    <property type="entry name" value="PQ-loop"/>
    <property type="match status" value="1"/>
</dbReference>
<evidence type="ECO:0000256" key="3">
    <source>
        <dbReference type="ARBA" id="ARBA00022989"/>
    </source>
</evidence>
<evidence type="ECO:0000256" key="1">
    <source>
        <dbReference type="ARBA" id="ARBA00004141"/>
    </source>
</evidence>
<evidence type="ECO:0000256" key="6">
    <source>
        <dbReference type="SAM" id="Phobius"/>
    </source>
</evidence>
<name>A0ABR1VZT3_9PEZI</name>
<dbReference type="InterPro" id="IPR051415">
    <property type="entry name" value="LAAT-1"/>
</dbReference>
<proteinExistence type="predicted"/>
<dbReference type="Proteomes" id="UP001433268">
    <property type="component" value="Unassembled WGS sequence"/>
</dbReference>
<dbReference type="GeneID" id="92047869"/>
<feature type="transmembrane region" description="Helical" evidence="6">
    <location>
        <begin position="75"/>
        <end position="96"/>
    </location>
</feature>
<keyword evidence="8" id="KW-1185">Reference proteome</keyword>
<evidence type="ECO:0000313" key="8">
    <source>
        <dbReference type="Proteomes" id="UP001433268"/>
    </source>
</evidence>
<evidence type="ECO:0008006" key="9">
    <source>
        <dbReference type="Google" id="ProtNLM"/>
    </source>
</evidence>
<feature type="compositionally biased region" description="Basic and acidic residues" evidence="5">
    <location>
        <begin position="257"/>
        <end position="266"/>
    </location>
</feature>
<dbReference type="RefSeq" id="XP_066666771.1">
    <property type="nucleotide sequence ID" value="XM_066814809.1"/>
</dbReference>
<evidence type="ECO:0000256" key="5">
    <source>
        <dbReference type="SAM" id="MobiDB-lite"/>
    </source>
</evidence>
<keyword evidence="2 6" id="KW-0812">Transmembrane</keyword>
<evidence type="ECO:0000313" key="7">
    <source>
        <dbReference type="EMBL" id="KAK8075831.1"/>
    </source>
</evidence>